<feature type="transmembrane region" description="Helical" evidence="2">
    <location>
        <begin position="138"/>
        <end position="156"/>
    </location>
</feature>
<protein>
    <recommendedName>
        <fullName evidence="5">DUF3120 domain-containing protein</fullName>
    </recommendedName>
</protein>
<evidence type="ECO:0008006" key="5">
    <source>
        <dbReference type="Google" id="ProtNLM"/>
    </source>
</evidence>
<organism evidence="3 4">
    <name type="scientific">Crocosphaera chwakensis CCY0110</name>
    <dbReference type="NCBI Taxonomy" id="391612"/>
    <lineage>
        <taxon>Bacteria</taxon>
        <taxon>Bacillati</taxon>
        <taxon>Cyanobacteriota</taxon>
        <taxon>Cyanophyceae</taxon>
        <taxon>Oscillatoriophycideae</taxon>
        <taxon>Chroococcales</taxon>
        <taxon>Aphanothecaceae</taxon>
        <taxon>Crocosphaera</taxon>
        <taxon>Crocosphaera chwakensis</taxon>
    </lineage>
</organism>
<keyword evidence="2" id="KW-1133">Transmembrane helix</keyword>
<evidence type="ECO:0000313" key="4">
    <source>
        <dbReference type="Proteomes" id="UP000003781"/>
    </source>
</evidence>
<reference evidence="3 4" key="1">
    <citation type="submission" date="2007-03" db="EMBL/GenBank/DDBJ databases">
        <authorList>
            <person name="Stal L."/>
            <person name="Ferriera S."/>
            <person name="Johnson J."/>
            <person name="Kravitz S."/>
            <person name="Beeson K."/>
            <person name="Sutton G."/>
            <person name="Rogers Y.-H."/>
            <person name="Friedman R."/>
            <person name="Frazier M."/>
            <person name="Venter J.C."/>
        </authorList>
    </citation>
    <scope>NUCLEOTIDE SEQUENCE [LARGE SCALE GENOMIC DNA]</scope>
    <source>
        <strain evidence="3 4">CCY0110</strain>
    </source>
</reference>
<feature type="transmembrane region" description="Helical" evidence="2">
    <location>
        <begin position="34"/>
        <end position="55"/>
    </location>
</feature>
<gene>
    <name evidence="3" type="ORF">CY0110_24001</name>
</gene>
<feature type="transmembrane region" description="Helical" evidence="2">
    <location>
        <begin position="84"/>
        <end position="105"/>
    </location>
</feature>
<evidence type="ECO:0000313" key="3">
    <source>
        <dbReference type="EMBL" id="EAZ92685.1"/>
    </source>
</evidence>
<feature type="transmembrane region" description="Helical" evidence="2">
    <location>
        <begin position="190"/>
        <end position="209"/>
    </location>
</feature>
<dbReference type="AlphaFoldDB" id="A3ILN4"/>
<dbReference type="EMBL" id="AAXW01000005">
    <property type="protein sequence ID" value="EAZ92685.1"/>
    <property type="molecule type" value="Genomic_DNA"/>
</dbReference>
<feature type="region of interest" description="Disordered" evidence="1">
    <location>
        <begin position="1"/>
        <end position="21"/>
    </location>
</feature>
<proteinExistence type="predicted"/>
<feature type="transmembrane region" description="Helical" evidence="2">
    <location>
        <begin position="61"/>
        <end position="77"/>
    </location>
</feature>
<evidence type="ECO:0000256" key="2">
    <source>
        <dbReference type="SAM" id="Phobius"/>
    </source>
</evidence>
<sequence length="240" mass="27063">MIFTPSTVTTHSLTPSDHSSAGQPFFSRPMVKNWLTFLAAGFLVSVPVFIEAPLVRFCPEISVIMTGGWLWLAFYLMKQPKTHLWGDLLFGFSWSWLAGAIYWGWFRWEPLIHLPVESIGVPVALWCLWRRWGQVGNFFYVGSLLGTAITDAYFYVTGLIPHWRQLMQVDPSLATPIFQSALEQVQTPWGTSWAIVLANGLLGIGLWAMQKSDHHWWALAGAVLSTILVDSLFWVAASFA</sequence>
<accession>A3ILN4</accession>
<name>A3ILN4_9CHRO</name>
<dbReference type="eggNOG" id="ENOG502ZAA4">
    <property type="taxonomic scope" value="Bacteria"/>
</dbReference>
<comment type="caution">
    <text evidence="3">The sequence shown here is derived from an EMBL/GenBank/DDBJ whole genome shotgun (WGS) entry which is preliminary data.</text>
</comment>
<evidence type="ECO:0000256" key="1">
    <source>
        <dbReference type="SAM" id="MobiDB-lite"/>
    </source>
</evidence>
<dbReference type="Proteomes" id="UP000003781">
    <property type="component" value="Unassembled WGS sequence"/>
</dbReference>
<keyword evidence="2" id="KW-0812">Transmembrane</keyword>
<dbReference type="Pfam" id="PF11318">
    <property type="entry name" value="DUF3120"/>
    <property type="match status" value="1"/>
</dbReference>
<feature type="transmembrane region" description="Helical" evidence="2">
    <location>
        <begin position="111"/>
        <end position="129"/>
    </location>
</feature>
<feature type="transmembrane region" description="Helical" evidence="2">
    <location>
        <begin position="216"/>
        <end position="237"/>
    </location>
</feature>
<dbReference type="InterPro" id="IPR021468">
    <property type="entry name" value="DUF3120"/>
</dbReference>
<keyword evidence="2" id="KW-0472">Membrane</keyword>
<dbReference type="OrthoDB" id="508743at2"/>
<keyword evidence="4" id="KW-1185">Reference proteome</keyword>